<sequence>MSSSGNISRENKTIFIVGTTATGKTDIAHQLALRIGNAEIISADSMQVYRNMPVLTAMPEENKRTEVIYHLIDYVDITQQYSVADYYRDAVDCIKNIHAQQKIPIVVGGTGMYVRSLLYGIFESPPADTAFRSEMQEIVEKKGCEALFHILLQQDPVAAQSIEPRNVRRVIRALEVFRHTGKRLSELQLQWHQELNCYHHQFGRLVLWGISRPRPLLYQRINFRVDTMLKEGLLEEVNFLLSNGIEHNSTAYQALGIREMRDYFSGTLTLDGAVELLKRNTRRFAKRQLTWFAREKDFSWYVVTKDSAIPKIIDNMLTLI</sequence>
<evidence type="ECO:0000256" key="10">
    <source>
        <dbReference type="HAMAP-Rule" id="MF_00185"/>
    </source>
</evidence>
<evidence type="ECO:0000256" key="4">
    <source>
        <dbReference type="ARBA" id="ARBA00022679"/>
    </source>
</evidence>
<comment type="similarity">
    <text evidence="3 10 13">Belongs to the IPP transferase family.</text>
</comment>
<dbReference type="NCBIfam" id="TIGR00174">
    <property type="entry name" value="miaA"/>
    <property type="match status" value="1"/>
</dbReference>
<keyword evidence="6 10" id="KW-0547">Nucleotide-binding</keyword>
<protein>
    <recommendedName>
        <fullName evidence="10">tRNA dimethylallyltransferase</fullName>
        <ecNumber evidence="10">2.5.1.75</ecNumber>
    </recommendedName>
    <alternativeName>
        <fullName evidence="10">Dimethylallyl diphosphate:tRNA dimethylallyltransferase</fullName>
        <shortName evidence="10">DMAPP:tRNA dimethylallyltransferase</shortName>
        <shortName evidence="10">DMATase</shortName>
    </alternativeName>
    <alternativeName>
        <fullName evidence="10">Isopentenyl-diphosphate:tRNA isopentenyltransferase</fullName>
        <shortName evidence="10">IPP transferase</shortName>
        <shortName evidence="10">IPPT</shortName>
        <shortName evidence="10">IPTase</shortName>
    </alternativeName>
</protein>
<keyword evidence="4 10" id="KW-0808">Transferase</keyword>
<organism evidence="14 15">
    <name type="scientific">Candidatus Auribacter fodinae</name>
    <dbReference type="NCBI Taxonomy" id="2093366"/>
    <lineage>
        <taxon>Bacteria</taxon>
        <taxon>Pseudomonadati</taxon>
        <taxon>Candidatus Auribacterota</taxon>
        <taxon>Candidatus Auribacteria</taxon>
        <taxon>Candidatus Auribacterales</taxon>
        <taxon>Candidatus Auribacteraceae</taxon>
        <taxon>Candidatus Auribacter</taxon>
    </lineage>
</organism>
<dbReference type="Gene3D" id="1.10.20.140">
    <property type="match status" value="1"/>
</dbReference>
<dbReference type="SUPFAM" id="SSF52540">
    <property type="entry name" value="P-loop containing nucleoside triphosphate hydrolases"/>
    <property type="match status" value="1"/>
</dbReference>
<feature type="binding site" evidence="10">
    <location>
        <begin position="18"/>
        <end position="25"/>
    </location>
    <ligand>
        <name>ATP</name>
        <dbReference type="ChEBI" id="CHEBI:30616"/>
    </ligand>
</feature>
<dbReference type="Gene3D" id="3.40.50.300">
    <property type="entry name" value="P-loop containing nucleotide triphosphate hydrolases"/>
    <property type="match status" value="1"/>
</dbReference>
<evidence type="ECO:0000256" key="12">
    <source>
        <dbReference type="RuleBase" id="RU003784"/>
    </source>
</evidence>
<dbReference type="Pfam" id="PF01715">
    <property type="entry name" value="IPPT"/>
    <property type="match status" value="1"/>
</dbReference>
<evidence type="ECO:0000256" key="3">
    <source>
        <dbReference type="ARBA" id="ARBA00005842"/>
    </source>
</evidence>
<dbReference type="EMBL" id="QZJZ01000079">
    <property type="protein sequence ID" value="RJP57501.1"/>
    <property type="molecule type" value="Genomic_DNA"/>
</dbReference>
<reference evidence="14 15" key="1">
    <citation type="journal article" date="2017" name="ISME J.">
        <title>Energy and carbon metabolisms in a deep terrestrial subsurface fluid microbial community.</title>
        <authorList>
            <person name="Momper L."/>
            <person name="Jungbluth S.P."/>
            <person name="Lee M.D."/>
            <person name="Amend J.P."/>
        </authorList>
    </citation>
    <scope>NUCLEOTIDE SEQUENCE [LARGE SCALE GENOMIC DNA]</scope>
    <source>
        <strain evidence="14">SURF_26</strain>
    </source>
</reference>
<dbReference type="InterPro" id="IPR027417">
    <property type="entry name" value="P-loop_NTPase"/>
</dbReference>
<comment type="cofactor">
    <cofactor evidence="1 10">
        <name>Mg(2+)</name>
        <dbReference type="ChEBI" id="CHEBI:18420"/>
    </cofactor>
</comment>
<dbReference type="InterPro" id="IPR018022">
    <property type="entry name" value="IPT"/>
</dbReference>
<comment type="caution">
    <text evidence="14">The sequence shown here is derived from an EMBL/GenBank/DDBJ whole genome shotgun (WGS) entry which is preliminary data.</text>
</comment>
<name>A0A3A4R7L7_9BACT</name>
<dbReference type="EC" id="2.5.1.75" evidence="10"/>
<dbReference type="PANTHER" id="PTHR11088:SF60">
    <property type="entry name" value="TRNA DIMETHYLALLYLTRANSFERASE"/>
    <property type="match status" value="1"/>
</dbReference>
<dbReference type="AlphaFoldDB" id="A0A3A4R7L7"/>
<feature type="binding site" evidence="10">
    <location>
        <begin position="20"/>
        <end position="25"/>
    </location>
    <ligand>
        <name>substrate</name>
    </ligand>
</feature>
<feature type="site" description="Interaction with substrate tRNA" evidence="10">
    <location>
        <position position="110"/>
    </location>
</feature>
<accession>A0A3A4R7L7</accession>
<dbReference type="GO" id="GO:0006400">
    <property type="term" value="P:tRNA modification"/>
    <property type="evidence" value="ECO:0007669"/>
    <property type="project" value="TreeGrafter"/>
</dbReference>
<dbReference type="GO" id="GO:0052381">
    <property type="term" value="F:tRNA dimethylallyltransferase activity"/>
    <property type="evidence" value="ECO:0007669"/>
    <property type="project" value="UniProtKB-UniRule"/>
</dbReference>
<keyword evidence="5 10" id="KW-0819">tRNA processing</keyword>
<evidence type="ECO:0000313" key="14">
    <source>
        <dbReference type="EMBL" id="RJP57501.1"/>
    </source>
</evidence>
<comment type="function">
    <text evidence="2 10 12">Catalyzes the transfer of a dimethylallyl group onto the adenine at position 37 in tRNAs that read codons beginning with uridine, leading to the formation of N6-(dimethylallyl)adenosine (i(6)A).</text>
</comment>
<evidence type="ECO:0000256" key="9">
    <source>
        <dbReference type="ARBA" id="ARBA00049563"/>
    </source>
</evidence>
<dbReference type="PANTHER" id="PTHR11088">
    <property type="entry name" value="TRNA DIMETHYLALLYLTRANSFERASE"/>
    <property type="match status" value="1"/>
</dbReference>
<dbReference type="GO" id="GO:0005524">
    <property type="term" value="F:ATP binding"/>
    <property type="evidence" value="ECO:0007669"/>
    <property type="project" value="UniProtKB-UniRule"/>
</dbReference>
<dbReference type="HAMAP" id="MF_00185">
    <property type="entry name" value="IPP_trans"/>
    <property type="match status" value="1"/>
</dbReference>
<evidence type="ECO:0000256" key="8">
    <source>
        <dbReference type="ARBA" id="ARBA00022842"/>
    </source>
</evidence>
<proteinExistence type="inferred from homology"/>
<feature type="region of interest" description="Interaction with substrate tRNA" evidence="10">
    <location>
        <begin position="44"/>
        <end position="47"/>
    </location>
</feature>
<evidence type="ECO:0000256" key="1">
    <source>
        <dbReference type="ARBA" id="ARBA00001946"/>
    </source>
</evidence>
<feature type="site" description="Interaction with substrate tRNA" evidence="10">
    <location>
        <position position="132"/>
    </location>
</feature>
<dbReference type="InterPro" id="IPR039657">
    <property type="entry name" value="Dimethylallyltransferase"/>
</dbReference>
<evidence type="ECO:0000256" key="7">
    <source>
        <dbReference type="ARBA" id="ARBA00022840"/>
    </source>
</evidence>
<evidence type="ECO:0000256" key="5">
    <source>
        <dbReference type="ARBA" id="ARBA00022694"/>
    </source>
</evidence>
<gene>
    <name evidence="10 14" type="primary">miaA</name>
    <name evidence="14" type="ORF">C4541_10065</name>
</gene>
<evidence type="ECO:0000256" key="2">
    <source>
        <dbReference type="ARBA" id="ARBA00003213"/>
    </source>
</evidence>
<dbReference type="Proteomes" id="UP000266426">
    <property type="component" value="Unassembled WGS sequence"/>
</dbReference>
<evidence type="ECO:0000256" key="6">
    <source>
        <dbReference type="ARBA" id="ARBA00022741"/>
    </source>
</evidence>
<comment type="caution">
    <text evidence="10">Lacks conserved residue(s) required for the propagation of feature annotation.</text>
</comment>
<keyword evidence="7 10" id="KW-0067">ATP-binding</keyword>
<comment type="catalytic activity">
    <reaction evidence="9 10 11">
        <text>adenosine(37) in tRNA + dimethylallyl diphosphate = N(6)-dimethylallyladenosine(37) in tRNA + diphosphate</text>
        <dbReference type="Rhea" id="RHEA:26482"/>
        <dbReference type="Rhea" id="RHEA-COMP:10162"/>
        <dbReference type="Rhea" id="RHEA-COMP:10375"/>
        <dbReference type="ChEBI" id="CHEBI:33019"/>
        <dbReference type="ChEBI" id="CHEBI:57623"/>
        <dbReference type="ChEBI" id="CHEBI:74411"/>
        <dbReference type="ChEBI" id="CHEBI:74415"/>
        <dbReference type="EC" id="2.5.1.75"/>
    </reaction>
</comment>
<keyword evidence="8 10" id="KW-0460">Magnesium</keyword>
<evidence type="ECO:0000256" key="13">
    <source>
        <dbReference type="RuleBase" id="RU003785"/>
    </source>
</evidence>
<comment type="subunit">
    <text evidence="10">Monomer.</text>
</comment>
<evidence type="ECO:0000256" key="11">
    <source>
        <dbReference type="RuleBase" id="RU003783"/>
    </source>
</evidence>
<evidence type="ECO:0000313" key="15">
    <source>
        <dbReference type="Proteomes" id="UP000266426"/>
    </source>
</evidence>